<dbReference type="Proteomes" id="UP001164439">
    <property type="component" value="Chromosome"/>
</dbReference>
<dbReference type="RefSeq" id="WP_269664178.1">
    <property type="nucleotide sequence ID" value="NZ_CP114413.1"/>
</dbReference>
<protein>
    <submittedName>
        <fullName evidence="1">Uncharacterized protein</fullName>
    </submittedName>
</protein>
<evidence type="ECO:0000313" key="1">
    <source>
        <dbReference type="EMBL" id="WAZ26692.1"/>
    </source>
</evidence>
<gene>
    <name evidence="1" type="ORF">STRCI_008308</name>
</gene>
<accession>A0ABY7KUC3</accession>
<name>A0ABY7KUC3_9ACTN</name>
<sequence length="55" mass="6020">MSLELDQVMDEIVSAVRDAISRARSRNTAPRVLCHAEDASEQNLRPGVVAEDPAE</sequence>
<keyword evidence="2" id="KW-1185">Reference proteome</keyword>
<evidence type="ECO:0000313" key="2">
    <source>
        <dbReference type="Proteomes" id="UP001164439"/>
    </source>
</evidence>
<dbReference type="EMBL" id="CP114413">
    <property type="protein sequence ID" value="WAZ26692.1"/>
    <property type="molecule type" value="Genomic_DNA"/>
</dbReference>
<organism evidence="1 2">
    <name type="scientific">Streptomyces cinnabarinus</name>
    <dbReference type="NCBI Taxonomy" id="67287"/>
    <lineage>
        <taxon>Bacteria</taxon>
        <taxon>Bacillati</taxon>
        <taxon>Actinomycetota</taxon>
        <taxon>Actinomycetes</taxon>
        <taxon>Kitasatosporales</taxon>
        <taxon>Streptomycetaceae</taxon>
        <taxon>Streptomyces</taxon>
    </lineage>
</organism>
<proteinExistence type="predicted"/>
<reference evidence="1" key="1">
    <citation type="submission" date="2022-12" db="EMBL/GenBank/DDBJ databases">
        <authorList>
            <person name="Ruckert C."/>
            <person name="Busche T."/>
            <person name="Kalinowski J."/>
            <person name="Wittmann C."/>
        </authorList>
    </citation>
    <scope>NUCLEOTIDE SEQUENCE</scope>
    <source>
        <strain evidence="1">DSM 40467</strain>
    </source>
</reference>